<dbReference type="GO" id="GO:0005840">
    <property type="term" value="C:ribosome"/>
    <property type="evidence" value="ECO:0007669"/>
    <property type="project" value="UniProtKB-KW"/>
</dbReference>
<dbReference type="STRING" id="1071918.SAMN05421544_10471"/>
<keyword evidence="8" id="KW-1185">Reference proteome</keyword>
<dbReference type="RefSeq" id="WP_092736115.1">
    <property type="nucleotide sequence ID" value="NZ_FNAS01000004.1"/>
</dbReference>
<reference evidence="7 8" key="1">
    <citation type="submission" date="2016-10" db="EMBL/GenBank/DDBJ databases">
        <authorList>
            <person name="de Groot N.N."/>
        </authorList>
    </citation>
    <scope>NUCLEOTIDE SEQUENCE [LARGE SCALE GENOMIC DNA]</scope>
    <source>
        <strain evidence="7 8">DSM 24015</strain>
    </source>
</reference>
<feature type="binding site" evidence="6">
    <location>
        <position position="149"/>
    </location>
    <ligand>
        <name>S-adenosyl-L-methionine</name>
        <dbReference type="ChEBI" id="CHEBI:59789"/>
    </ligand>
</feature>
<evidence type="ECO:0000256" key="1">
    <source>
        <dbReference type="ARBA" id="ARBA00009741"/>
    </source>
</evidence>
<dbReference type="CDD" id="cd02440">
    <property type="entry name" value="AdoMet_MTases"/>
    <property type="match status" value="1"/>
</dbReference>
<dbReference type="GO" id="GO:0032259">
    <property type="term" value="P:methylation"/>
    <property type="evidence" value="ECO:0007669"/>
    <property type="project" value="UniProtKB-KW"/>
</dbReference>
<dbReference type="Gene3D" id="3.40.50.150">
    <property type="entry name" value="Vaccinia Virus protein VP39"/>
    <property type="match status" value="1"/>
</dbReference>
<keyword evidence="2 6" id="KW-0963">Cytoplasm</keyword>
<dbReference type="GO" id="GO:0005737">
    <property type="term" value="C:cytoplasm"/>
    <property type="evidence" value="ECO:0007669"/>
    <property type="project" value="UniProtKB-SubCell"/>
</dbReference>
<comment type="similarity">
    <text evidence="1 6">Belongs to the methyltransferase superfamily. PrmA family.</text>
</comment>
<feature type="binding site" evidence="6">
    <location>
        <position position="212"/>
    </location>
    <ligand>
        <name>S-adenosyl-L-methionine</name>
        <dbReference type="ChEBI" id="CHEBI:59789"/>
    </ligand>
</feature>
<dbReference type="Pfam" id="PF06325">
    <property type="entry name" value="PrmA"/>
    <property type="match status" value="1"/>
</dbReference>
<evidence type="ECO:0000256" key="4">
    <source>
        <dbReference type="ARBA" id="ARBA00022679"/>
    </source>
</evidence>
<organism evidence="7 8">
    <name type="scientific">Riemerella columbipharyngis</name>
    <dbReference type="NCBI Taxonomy" id="1071918"/>
    <lineage>
        <taxon>Bacteria</taxon>
        <taxon>Pseudomonadati</taxon>
        <taxon>Bacteroidota</taxon>
        <taxon>Flavobacteriia</taxon>
        <taxon>Flavobacteriales</taxon>
        <taxon>Weeksellaceae</taxon>
        <taxon>Riemerella</taxon>
    </lineage>
</organism>
<dbReference type="PANTHER" id="PTHR43648">
    <property type="entry name" value="ELECTRON TRANSFER FLAVOPROTEIN BETA SUBUNIT LYSINE METHYLTRANSFERASE"/>
    <property type="match status" value="1"/>
</dbReference>
<keyword evidence="7" id="KW-0687">Ribonucleoprotein</keyword>
<proteinExistence type="inferred from homology"/>
<evidence type="ECO:0000256" key="2">
    <source>
        <dbReference type="ARBA" id="ARBA00022490"/>
    </source>
</evidence>
<dbReference type="PIRSF" id="PIRSF000401">
    <property type="entry name" value="RPL11_MTase"/>
    <property type="match status" value="1"/>
</dbReference>
<dbReference type="InterPro" id="IPR004498">
    <property type="entry name" value="Ribosomal_PrmA_MeTrfase"/>
</dbReference>
<comment type="subcellular location">
    <subcellularLocation>
        <location evidence="6">Cytoplasm</location>
    </subcellularLocation>
</comment>
<evidence type="ECO:0000256" key="6">
    <source>
        <dbReference type="HAMAP-Rule" id="MF_00735"/>
    </source>
</evidence>
<dbReference type="GO" id="GO:0016279">
    <property type="term" value="F:protein-lysine N-methyltransferase activity"/>
    <property type="evidence" value="ECO:0007669"/>
    <property type="project" value="RHEA"/>
</dbReference>
<dbReference type="Proteomes" id="UP000198517">
    <property type="component" value="Unassembled WGS sequence"/>
</dbReference>
<gene>
    <name evidence="6" type="primary">prmA</name>
    <name evidence="7" type="ORF">SAMN05421544_10471</name>
</gene>
<dbReference type="EMBL" id="FNAS01000004">
    <property type="protein sequence ID" value="SDE17427.1"/>
    <property type="molecule type" value="Genomic_DNA"/>
</dbReference>
<dbReference type="AlphaFoldDB" id="A0A1G7ASA9"/>
<evidence type="ECO:0000313" key="8">
    <source>
        <dbReference type="Proteomes" id="UP000198517"/>
    </source>
</evidence>
<dbReference type="HAMAP" id="MF_00735">
    <property type="entry name" value="Methyltr_PrmA"/>
    <property type="match status" value="1"/>
</dbReference>
<dbReference type="NCBIfam" id="NF001785">
    <property type="entry name" value="PRK00517.2-2"/>
    <property type="match status" value="1"/>
</dbReference>
<keyword evidence="4 6" id="KW-0808">Transferase</keyword>
<evidence type="ECO:0000313" key="7">
    <source>
        <dbReference type="EMBL" id="SDE17427.1"/>
    </source>
</evidence>
<comment type="catalytic activity">
    <reaction evidence="6">
        <text>L-lysyl-[protein] + 3 S-adenosyl-L-methionine = N(6),N(6),N(6)-trimethyl-L-lysyl-[protein] + 3 S-adenosyl-L-homocysteine + 3 H(+)</text>
        <dbReference type="Rhea" id="RHEA:54192"/>
        <dbReference type="Rhea" id="RHEA-COMP:9752"/>
        <dbReference type="Rhea" id="RHEA-COMP:13826"/>
        <dbReference type="ChEBI" id="CHEBI:15378"/>
        <dbReference type="ChEBI" id="CHEBI:29969"/>
        <dbReference type="ChEBI" id="CHEBI:57856"/>
        <dbReference type="ChEBI" id="CHEBI:59789"/>
        <dbReference type="ChEBI" id="CHEBI:61961"/>
    </reaction>
</comment>
<feature type="binding site" evidence="6">
    <location>
        <position position="171"/>
    </location>
    <ligand>
        <name>S-adenosyl-L-methionine</name>
        <dbReference type="ChEBI" id="CHEBI:59789"/>
    </ligand>
</feature>
<keyword evidence="3 6" id="KW-0489">Methyltransferase</keyword>
<dbReference type="InterPro" id="IPR050078">
    <property type="entry name" value="Ribosomal_L11_MeTrfase_PrmA"/>
</dbReference>
<dbReference type="PANTHER" id="PTHR43648:SF1">
    <property type="entry name" value="ELECTRON TRANSFER FLAVOPROTEIN BETA SUBUNIT LYSINE METHYLTRANSFERASE"/>
    <property type="match status" value="1"/>
</dbReference>
<dbReference type="EC" id="2.1.1.-" evidence="6"/>
<evidence type="ECO:0000256" key="3">
    <source>
        <dbReference type="ARBA" id="ARBA00022603"/>
    </source>
</evidence>
<dbReference type="InterPro" id="IPR029063">
    <property type="entry name" value="SAM-dependent_MTases_sf"/>
</dbReference>
<evidence type="ECO:0000256" key="5">
    <source>
        <dbReference type="ARBA" id="ARBA00022691"/>
    </source>
</evidence>
<dbReference type="OrthoDB" id="9785995at2"/>
<feature type="binding site" evidence="6">
    <location>
        <position position="128"/>
    </location>
    <ligand>
        <name>S-adenosyl-L-methionine</name>
        <dbReference type="ChEBI" id="CHEBI:59789"/>
    </ligand>
</feature>
<keyword evidence="7" id="KW-0689">Ribosomal protein</keyword>
<accession>A0A1G7ASA9</accession>
<keyword evidence="5 6" id="KW-0949">S-adenosyl-L-methionine</keyword>
<name>A0A1G7ASA9_9FLAO</name>
<sequence length="275" mass="31636">MQNYLEFNFQINPLTPWNEILMAELITVGFDSFTETNEGILGYIQKELFQEKDLEQLHIFGMEEVEISYIFSEMPNINWNEEWEKNFSPINVENRVQIRAEFHASENLDYEIIIQPKMSFGTGHHATTYLMIQQMLDMDFRGKKVLDMGCGTGILAIFSKMKGAGDTLAIDIDEWSVENAKENAEGNHTEFRIEQGTAENLGNETFDIILANINRNILMSDISKYVSVLEEGGSLLLSGLCFFDVDDILEVCTAQKLTLKKKYQREEWVSLLLQK</sequence>
<comment type="function">
    <text evidence="6">Methylates ribosomal protein L11.</text>
</comment>
<dbReference type="SUPFAM" id="SSF53335">
    <property type="entry name" value="S-adenosyl-L-methionine-dependent methyltransferases"/>
    <property type="match status" value="1"/>
</dbReference>
<protein>
    <recommendedName>
        <fullName evidence="6">Ribosomal protein L11 methyltransferase</fullName>
        <shortName evidence="6">L11 Mtase</shortName>
        <ecNumber evidence="6">2.1.1.-</ecNumber>
    </recommendedName>
</protein>